<dbReference type="SUPFAM" id="SSF52540">
    <property type="entry name" value="P-loop containing nucleoside triphosphate hydrolases"/>
    <property type="match status" value="1"/>
</dbReference>
<evidence type="ECO:0000256" key="4">
    <source>
        <dbReference type="ARBA" id="ARBA00022741"/>
    </source>
</evidence>
<keyword evidence="5" id="KW-0378">Hydrolase</keyword>
<dbReference type="GO" id="GO:0051607">
    <property type="term" value="P:defense response to virus"/>
    <property type="evidence" value="ECO:0007669"/>
    <property type="project" value="UniProtKB-KW"/>
</dbReference>
<comment type="similarity">
    <text evidence="2">In the central section; belongs to the CRISPR-associated helicase Cas3 family.</text>
</comment>
<proteinExistence type="inferred from homology"/>
<organism evidence="10 11">
    <name type="scientific">Erwinia piriflorinigrans CFBP 5888</name>
    <dbReference type="NCBI Taxonomy" id="1161919"/>
    <lineage>
        <taxon>Bacteria</taxon>
        <taxon>Pseudomonadati</taxon>
        <taxon>Pseudomonadota</taxon>
        <taxon>Gammaproteobacteria</taxon>
        <taxon>Enterobacterales</taxon>
        <taxon>Erwiniaceae</taxon>
        <taxon>Erwinia</taxon>
    </lineage>
</organism>
<dbReference type="InterPro" id="IPR048823">
    <property type="entry name" value="Cas3_I-F_Cas2"/>
</dbReference>
<keyword evidence="4" id="KW-0547">Nucleotide-binding</keyword>
<dbReference type="Pfam" id="PF21384">
    <property type="entry name" value="Cas3_I-F_Cas2"/>
    <property type="match status" value="1"/>
</dbReference>
<dbReference type="InterPro" id="IPR038257">
    <property type="entry name" value="CRISPR-assoc_Cas3_HD_sf"/>
</dbReference>
<keyword evidence="7" id="KW-0067">ATP-binding</keyword>
<evidence type="ECO:0000256" key="5">
    <source>
        <dbReference type="ARBA" id="ARBA00022801"/>
    </source>
</evidence>
<dbReference type="Gene3D" id="1.10.3210.30">
    <property type="match status" value="1"/>
</dbReference>
<evidence type="ECO:0000256" key="2">
    <source>
        <dbReference type="ARBA" id="ARBA00009046"/>
    </source>
</evidence>
<evidence type="ECO:0000256" key="8">
    <source>
        <dbReference type="ARBA" id="ARBA00023118"/>
    </source>
</evidence>
<comment type="similarity">
    <text evidence="1">In the N-terminal section; belongs to the CRISPR-associated nuclease Cas3-HD family.</text>
</comment>
<dbReference type="OrthoDB" id="220028at2"/>
<dbReference type="PROSITE" id="PS51643">
    <property type="entry name" value="HD_CAS3"/>
    <property type="match status" value="1"/>
</dbReference>
<dbReference type="GO" id="GO:0046872">
    <property type="term" value="F:metal ion binding"/>
    <property type="evidence" value="ECO:0007669"/>
    <property type="project" value="UniProtKB-KW"/>
</dbReference>
<feature type="domain" description="HD Cas3-type" evidence="9">
    <location>
        <begin position="102"/>
        <end position="329"/>
    </location>
</feature>
<keyword evidence="3" id="KW-0479">Metal-binding</keyword>
<comment type="caution">
    <text evidence="10">The sequence shown here is derived from an EMBL/GenBank/DDBJ whole genome shotgun (WGS) entry which is preliminary data.</text>
</comment>
<evidence type="ECO:0000256" key="3">
    <source>
        <dbReference type="ARBA" id="ARBA00022723"/>
    </source>
</evidence>
<keyword evidence="6" id="KW-0347">Helicase</keyword>
<evidence type="ECO:0000256" key="7">
    <source>
        <dbReference type="ARBA" id="ARBA00022840"/>
    </source>
</evidence>
<dbReference type="InterPro" id="IPR054712">
    <property type="entry name" value="Cas3-like_dom"/>
</dbReference>
<reference evidence="10 11" key="1">
    <citation type="journal article" date="2013" name="Syst. Appl. Microbiol.">
        <title>Phylogenetic position and virulence apparatus of the pear flower necrosis pathogen Erwinia piriflorinigrans CFBP 5888T as assessed by comparative genomics.</title>
        <authorList>
            <person name="Smits T.H."/>
            <person name="Rezzonico F."/>
            <person name="Lopez M.M."/>
            <person name="Blom J."/>
            <person name="Goesmann A."/>
            <person name="Frey J.E."/>
            <person name="Duffy B."/>
        </authorList>
    </citation>
    <scope>NUCLEOTIDE SEQUENCE [LARGE SCALE GENOMIC DNA]</scope>
    <source>
        <strain evidence="11">CFBP5888</strain>
    </source>
</reference>
<dbReference type="GO" id="GO:0004386">
    <property type="term" value="F:helicase activity"/>
    <property type="evidence" value="ECO:0007669"/>
    <property type="project" value="UniProtKB-KW"/>
</dbReference>
<dbReference type="InterPro" id="IPR027417">
    <property type="entry name" value="P-loop_NTPase"/>
</dbReference>
<dbReference type="STRING" id="1161919.EPIR_2858"/>
<gene>
    <name evidence="10" type="ORF">EPIR_2858</name>
</gene>
<dbReference type="Pfam" id="PF22590">
    <property type="entry name" value="Cas3-like_C_2"/>
    <property type="match status" value="1"/>
</dbReference>
<dbReference type="InterPro" id="IPR006483">
    <property type="entry name" value="CRISPR-assoc_Cas3_HD"/>
</dbReference>
<evidence type="ECO:0000313" key="11">
    <source>
        <dbReference type="Proteomes" id="UP000018217"/>
    </source>
</evidence>
<keyword evidence="8" id="KW-0051">Antiviral defense</keyword>
<protein>
    <recommendedName>
        <fullName evidence="9">HD Cas3-type domain-containing protein</fullName>
    </recommendedName>
</protein>
<evidence type="ECO:0000313" key="10">
    <source>
        <dbReference type="EMBL" id="CCG88221.1"/>
    </source>
</evidence>
<sequence>MNVLLIAQCNKRALEESRRILDQFAERKGDRCWQTAITQQGLLTLRKLLRKTARRNTAVACHQIKSTGQSELLWVVGNLRRFNVQGGVPTDTTSRDVLKSADENSWHSVEAVSLLAAIAGLFHDFGKSNSLFQQMLVGKKGIKGCQPYRHEWVSLRLFCAWVAGRDDLTWIAALSEIEPQDEQAMLTGLEKDGLMDTTNPFAPLSPVARVVAWLILSHHRMPVYPKKNDLSKSASYLPPDLEHCDGWLIRELDALWNAANHHQDWKPADLQEQWQFPQGTPMRSGRWCGKAHKLAQRLLAQPAWLAQIDINQRFSCHMARLALMLADHVYSAQPATPGWQDADCLLYANTDRDSGSLKQRLDEHNIGVAQNALLLARSLPHLRKTLPAITRHKGFKKRSTDEKFRWQDNAWQETCDLRESAFQQGFFGINMASTGCGKTFANARIMYALSDEQKGCRFAVALGLRTLTLQTGDALREKLKLEQDDLAVLVGSQAVTQLHQQAKDSPVSHDTGSESAEALLEENQYVSYDGSLDEGGLSRWLKGNTKLNKLLSAPVLVTTIDHLIGATEGLRGGRQIAPMLRLLTSDLVLDEPDDFDIDDLPALCRLVNWAGMLGSRVLLSSATLAPALVLALFNAYRSGREIFQHACGLPVDGNICCAWFDENVAEKVLTAQPSLPQEFMQKHQEFVARRVGWLSKQPVLRRGWIAPVAPPARDEATIYPHMAQVILQSMMTLHHAHHQRHKELPKTVSVGVVRFANINPLVAVAQQLLATEAAEDTHIHYCVYHSRHPLAMRSHFEQRLDATLTRHQPDAIWQVAEIAEAMEQHPQQHHLFVVLATSVAEVGRDHDYDWAIAEPSSMRSLIQLAGRVQRHRQQEAQSENVHILQQNICSLKAQDSQKPTYCKPGFEQKGYMLASHDLQKILDKEQYQTISAIPRIQSRQKVGKGPLFANLADLEHQRLMVELQGKQKEPNEYCAALWWREQASWCGEMQRRKPFRQSTPEDMHFMLIAEEGDQPEIWQPDDGPSGRKKSMIAYPDLTFAAGVSAWITPDYQQVWQQLADSLTMELEEVSLRFGEIVLRTLPESEEWHFHPLLGVFQPE</sequence>
<evidence type="ECO:0000256" key="1">
    <source>
        <dbReference type="ARBA" id="ARBA00006847"/>
    </source>
</evidence>
<dbReference type="InterPro" id="IPR013395">
    <property type="entry name" value="CRISPR-assoc_Cas3_yers"/>
</dbReference>
<accession>V5ZBC9</accession>
<dbReference type="AlphaFoldDB" id="V5ZBC9"/>
<name>V5ZBC9_9GAMM</name>
<dbReference type="GO" id="GO:0016787">
    <property type="term" value="F:hydrolase activity"/>
    <property type="evidence" value="ECO:0007669"/>
    <property type="project" value="UniProtKB-KW"/>
</dbReference>
<dbReference type="EMBL" id="CAHS01000017">
    <property type="protein sequence ID" value="CCG88221.1"/>
    <property type="molecule type" value="Genomic_DNA"/>
</dbReference>
<dbReference type="RefSeq" id="WP_023655992.1">
    <property type="nucleotide sequence ID" value="NZ_CAHS01000017.1"/>
</dbReference>
<dbReference type="NCBIfam" id="TIGR02562">
    <property type="entry name" value="cas3_yersinia"/>
    <property type="match status" value="1"/>
</dbReference>
<evidence type="ECO:0000259" key="9">
    <source>
        <dbReference type="PROSITE" id="PS51643"/>
    </source>
</evidence>
<dbReference type="Proteomes" id="UP000018217">
    <property type="component" value="Unassembled WGS sequence"/>
</dbReference>
<keyword evidence="11" id="KW-1185">Reference proteome</keyword>
<evidence type="ECO:0000256" key="6">
    <source>
        <dbReference type="ARBA" id="ARBA00022806"/>
    </source>
</evidence>
<dbReference type="GO" id="GO:0005524">
    <property type="term" value="F:ATP binding"/>
    <property type="evidence" value="ECO:0007669"/>
    <property type="project" value="UniProtKB-KW"/>
</dbReference>